<dbReference type="Gene3D" id="3.30.70.270">
    <property type="match status" value="1"/>
</dbReference>
<dbReference type="AlphaFoldDB" id="A0A8A4ZEG9"/>
<feature type="transmembrane region" description="Helical" evidence="1">
    <location>
        <begin position="179"/>
        <end position="200"/>
    </location>
</feature>
<evidence type="ECO:0000259" key="3">
    <source>
        <dbReference type="PROSITE" id="PS50887"/>
    </source>
</evidence>
<dbReference type="PROSITE" id="PS50887">
    <property type="entry name" value="GGDEF"/>
    <property type="match status" value="1"/>
</dbReference>
<dbReference type="CDD" id="cd00130">
    <property type="entry name" value="PAS"/>
    <property type="match status" value="1"/>
</dbReference>
<evidence type="ECO:0000313" key="4">
    <source>
        <dbReference type="EMBL" id="QTE28887.1"/>
    </source>
</evidence>
<dbReference type="Pfam" id="PF00990">
    <property type="entry name" value="GGDEF"/>
    <property type="match status" value="1"/>
</dbReference>
<dbReference type="FunFam" id="3.30.70.270:FF:000001">
    <property type="entry name" value="Diguanylate cyclase domain protein"/>
    <property type="match status" value="1"/>
</dbReference>
<dbReference type="Gene3D" id="3.30.450.20">
    <property type="entry name" value="PAS domain"/>
    <property type="match status" value="1"/>
</dbReference>
<dbReference type="SUPFAM" id="SSF55785">
    <property type="entry name" value="PYP-like sensor domain (PAS domain)"/>
    <property type="match status" value="1"/>
</dbReference>
<dbReference type="InterPro" id="IPR050469">
    <property type="entry name" value="Diguanylate_Cyclase"/>
</dbReference>
<feature type="transmembrane region" description="Helical" evidence="1">
    <location>
        <begin position="6"/>
        <end position="25"/>
    </location>
</feature>
<dbReference type="GO" id="GO:0052621">
    <property type="term" value="F:diguanylate cyclase activity"/>
    <property type="evidence" value="ECO:0007669"/>
    <property type="project" value="TreeGrafter"/>
</dbReference>
<dbReference type="CDD" id="cd01949">
    <property type="entry name" value="GGDEF"/>
    <property type="match status" value="1"/>
</dbReference>
<feature type="transmembrane region" description="Helical" evidence="1">
    <location>
        <begin position="32"/>
        <end position="51"/>
    </location>
</feature>
<dbReference type="InterPro" id="IPR035965">
    <property type="entry name" value="PAS-like_dom_sf"/>
</dbReference>
<reference evidence="4" key="1">
    <citation type="submission" date="2021-03" db="EMBL/GenBank/DDBJ databases">
        <title>Pengzhenrongella sicca gen. nov., sp. nov., a new member of suborder Micrococcineae isolated from High-Arctic tundra soil.</title>
        <authorList>
            <person name="Peng F."/>
        </authorList>
    </citation>
    <scope>NUCLEOTIDE SEQUENCE</scope>
    <source>
        <strain evidence="4">LRZ-2</strain>
    </source>
</reference>
<dbReference type="PANTHER" id="PTHR45138:SF9">
    <property type="entry name" value="DIGUANYLATE CYCLASE DGCM-RELATED"/>
    <property type="match status" value="1"/>
</dbReference>
<dbReference type="Proteomes" id="UP000663937">
    <property type="component" value="Chromosome"/>
</dbReference>
<dbReference type="RefSeq" id="WP_227423137.1">
    <property type="nucleotide sequence ID" value="NZ_CP071868.1"/>
</dbReference>
<keyword evidence="1" id="KW-0472">Membrane</keyword>
<evidence type="ECO:0000313" key="5">
    <source>
        <dbReference type="Proteomes" id="UP000663937"/>
    </source>
</evidence>
<dbReference type="Pfam" id="PF08448">
    <property type="entry name" value="PAS_4"/>
    <property type="match status" value="1"/>
</dbReference>
<dbReference type="GO" id="GO:1902201">
    <property type="term" value="P:negative regulation of bacterial-type flagellum-dependent cell motility"/>
    <property type="evidence" value="ECO:0007669"/>
    <property type="project" value="TreeGrafter"/>
</dbReference>
<dbReference type="SMART" id="SM00267">
    <property type="entry name" value="GGDEF"/>
    <property type="match status" value="1"/>
</dbReference>
<dbReference type="PROSITE" id="PS50113">
    <property type="entry name" value="PAC"/>
    <property type="match status" value="1"/>
</dbReference>
<sequence>MQFDITATLFAAAAAVFAVLALVTWRRRANNPGVAIALTAVMAGACWWSLADAFGLAATSETVASVASLAMFPGLGTVVAAFGFLSIAIARPQWVPSRRYLQLALIEPVAITLLAATNPWHQLVYGGPGASDLTTPAAWTYGPAFWCHAGYSYVALGLGILLIAMSCWQAPPAFRGQRITLFVASLAPIVVNVIRLAGGFREFPDPTPLGFAVTGTVMAYAIFRQDLFTFAPVARALIVDQIGDAIVAVSPAGRVLDLNPAAVALVRQMDPDAPVELIGAEASALRGGLLARPAGEAGFEFVLAGGERADYQVRSSPLIDRRRRVLGTVFVARDVTEAKAQTRRLFEANAQLLGQIETIDRLRADLVEVASRDPLTGLHNRRYLVEQFAGMLDAAERTGTELAVALIDVDRFKSINDHYGHLIGDEVLVALADRVRAHLPAGALVCRWGGEEFFVALPGATVAQGFAVADDVRRRCERDGIDVTGATVHCTVSIGLANYPAAGTSMNELFHAADVALYLAKGSGRNTTRMHLEALGRA</sequence>
<organism evidence="4 5">
    <name type="scientific">Pengzhenrongella sicca</name>
    <dbReference type="NCBI Taxonomy" id="2819238"/>
    <lineage>
        <taxon>Bacteria</taxon>
        <taxon>Bacillati</taxon>
        <taxon>Actinomycetota</taxon>
        <taxon>Actinomycetes</taxon>
        <taxon>Micrococcales</taxon>
        <taxon>Pengzhenrongella</taxon>
    </lineage>
</organism>
<dbReference type="InterPro" id="IPR000700">
    <property type="entry name" value="PAS-assoc_C"/>
</dbReference>
<proteinExistence type="predicted"/>
<dbReference type="InterPro" id="IPR029787">
    <property type="entry name" value="Nucleotide_cyclase"/>
</dbReference>
<keyword evidence="1" id="KW-1133">Transmembrane helix</keyword>
<dbReference type="InterPro" id="IPR043128">
    <property type="entry name" value="Rev_trsase/Diguanyl_cyclase"/>
</dbReference>
<feature type="transmembrane region" description="Helical" evidence="1">
    <location>
        <begin position="100"/>
        <end position="121"/>
    </location>
</feature>
<dbReference type="InterPro" id="IPR013656">
    <property type="entry name" value="PAS_4"/>
</dbReference>
<feature type="transmembrane region" description="Helical" evidence="1">
    <location>
        <begin position="63"/>
        <end position="88"/>
    </location>
</feature>
<dbReference type="NCBIfam" id="TIGR00254">
    <property type="entry name" value="GGDEF"/>
    <property type="match status" value="1"/>
</dbReference>
<accession>A0A8A4ZEG9</accession>
<dbReference type="GO" id="GO:0043709">
    <property type="term" value="P:cell adhesion involved in single-species biofilm formation"/>
    <property type="evidence" value="ECO:0007669"/>
    <property type="project" value="TreeGrafter"/>
</dbReference>
<evidence type="ECO:0000256" key="1">
    <source>
        <dbReference type="SAM" id="Phobius"/>
    </source>
</evidence>
<keyword evidence="5" id="KW-1185">Reference proteome</keyword>
<protein>
    <submittedName>
        <fullName evidence="4">Diguanylate cyclase</fullName>
    </submittedName>
</protein>
<name>A0A8A4ZEG9_9MICO</name>
<dbReference type="Pfam" id="PF16927">
    <property type="entry name" value="HisKA_7TM"/>
    <property type="match status" value="1"/>
</dbReference>
<dbReference type="PANTHER" id="PTHR45138">
    <property type="entry name" value="REGULATORY COMPONENTS OF SENSORY TRANSDUCTION SYSTEM"/>
    <property type="match status" value="1"/>
</dbReference>
<dbReference type="KEGG" id="psic:J4E96_16390"/>
<evidence type="ECO:0000259" key="2">
    <source>
        <dbReference type="PROSITE" id="PS50113"/>
    </source>
</evidence>
<dbReference type="InterPro" id="IPR031621">
    <property type="entry name" value="HisKA_7TM"/>
</dbReference>
<feature type="domain" description="GGDEF" evidence="3">
    <location>
        <begin position="400"/>
        <end position="533"/>
    </location>
</feature>
<keyword evidence="1" id="KW-0812">Transmembrane</keyword>
<dbReference type="EMBL" id="CP071868">
    <property type="protein sequence ID" value="QTE28887.1"/>
    <property type="molecule type" value="Genomic_DNA"/>
</dbReference>
<feature type="transmembrane region" description="Helical" evidence="1">
    <location>
        <begin position="141"/>
        <end position="167"/>
    </location>
</feature>
<dbReference type="GO" id="GO:0005886">
    <property type="term" value="C:plasma membrane"/>
    <property type="evidence" value="ECO:0007669"/>
    <property type="project" value="TreeGrafter"/>
</dbReference>
<feature type="domain" description="PAC" evidence="2">
    <location>
        <begin position="295"/>
        <end position="347"/>
    </location>
</feature>
<dbReference type="InterPro" id="IPR000160">
    <property type="entry name" value="GGDEF_dom"/>
</dbReference>
<dbReference type="InterPro" id="IPR000014">
    <property type="entry name" value="PAS"/>
</dbReference>
<dbReference type="SUPFAM" id="SSF55073">
    <property type="entry name" value="Nucleotide cyclase"/>
    <property type="match status" value="1"/>
</dbReference>
<gene>
    <name evidence="4" type="ORF">J4E96_16390</name>
</gene>